<evidence type="ECO:0000256" key="1">
    <source>
        <dbReference type="ARBA" id="ARBA00005417"/>
    </source>
</evidence>
<keyword evidence="5 7" id="KW-0067">ATP-binding</keyword>
<dbReference type="GO" id="GO:0005524">
    <property type="term" value="F:ATP binding"/>
    <property type="evidence" value="ECO:0007669"/>
    <property type="project" value="UniProtKB-KW"/>
</dbReference>
<dbReference type="InterPro" id="IPR029439">
    <property type="entry name" value="Wzt_C"/>
</dbReference>
<dbReference type="GO" id="GO:0140359">
    <property type="term" value="F:ABC-type transporter activity"/>
    <property type="evidence" value="ECO:0007669"/>
    <property type="project" value="InterPro"/>
</dbReference>
<reference evidence="7 8" key="1">
    <citation type="submission" date="2019-07" db="EMBL/GenBank/DDBJ databases">
        <title>Tepidimonas fonticaldi AT-A2 draft genome.</title>
        <authorList>
            <person name="Da Costa M.S."/>
            <person name="Froufe H.J.C."/>
            <person name="Egas C."/>
            <person name="Albuquerque L."/>
        </authorList>
    </citation>
    <scope>NUCLEOTIDE SEQUENCE [LARGE SCALE GENOMIC DNA]</scope>
    <source>
        <strain evidence="7 8">AT-A2</strain>
    </source>
</reference>
<organism evidence="7 8">
    <name type="scientific">Tepidimonas fonticaldi</name>
    <dbReference type="NCBI Taxonomy" id="1101373"/>
    <lineage>
        <taxon>Bacteria</taxon>
        <taxon>Pseudomonadati</taxon>
        <taxon>Pseudomonadota</taxon>
        <taxon>Betaproteobacteria</taxon>
        <taxon>Burkholderiales</taxon>
        <taxon>Tepidimonas</taxon>
    </lineage>
</organism>
<dbReference type="EMBL" id="VJOO01000024">
    <property type="protein sequence ID" value="TSE35700.1"/>
    <property type="molecule type" value="Genomic_DNA"/>
</dbReference>
<keyword evidence="3" id="KW-1003">Cell membrane</keyword>
<evidence type="ECO:0000256" key="4">
    <source>
        <dbReference type="ARBA" id="ARBA00022741"/>
    </source>
</evidence>
<comment type="similarity">
    <text evidence="1">Belongs to the ABC transporter superfamily.</text>
</comment>
<comment type="caution">
    <text evidence="7">The sequence shown here is derived from an EMBL/GenBank/DDBJ whole genome shotgun (WGS) entry which is preliminary data.</text>
</comment>
<dbReference type="Pfam" id="PF00005">
    <property type="entry name" value="ABC_tran"/>
    <property type="match status" value="1"/>
</dbReference>
<evidence type="ECO:0000256" key="2">
    <source>
        <dbReference type="ARBA" id="ARBA00022448"/>
    </source>
</evidence>
<gene>
    <name evidence="7" type="primary">tagH_1</name>
    <name evidence="7" type="ORF">Tfont_02211</name>
</gene>
<dbReference type="RefSeq" id="WP_143969508.1">
    <property type="nucleotide sequence ID" value="NZ_VJOO01000024.1"/>
</dbReference>
<evidence type="ECO:0000313" key="7">
    <source>
        <dbReference type="EMBL" id="TSE35700.1"/>
    </source>
</evidence>
<dbReference type="Pfam" id="PF14524">
    <property type="entry name" value="Wzt_C"/>
    <property type="match status" value="1"/>
</dbReference>
<dbReference type="AlphaFoldDB" id="A0A554XIN5"/>
<dbReference type="PROSITE" id="PS50893">
    <property type="entry name" value="ABC_TRANSPORTER_2"/>
    <property type="match status" value="1"/>
</dbReference>
<dbReference type="SUPFAM" id="SSF52540">
    <property type="entry name" value="P-loop containing nucleoside triphosphate hydrolases"/>
    <property type="match status" value="1"/>
</dbReference>
<sequence>MRSDPGVVPGEIRLAGIGKAYAERVSPLQALAEALTRRSRRPRRWVLQDVDLALPRGGSLGVIGANGAGKSTLLQIMAGTLQPSAGTRACAGRIGALLELGAGFNPEFTGEENARLACVVMGMSPREAEAMLPRIEAFAEIGPAWSRPVKTYSSGMFVRLAFAVSTAAEPDILIVDEALSVGDAAFSRKSFDRIMALRERGVTLVFCTHALYQVEMLCEQAIWIDQGRIMAHGGAADVVARYNDHLKSQERAARAHDAATGSGETRVLGAADRLARVQGVQLLVNGAACAPHSTPELRSGADELGVQVHVRHDVAVAPPTVAVLISDATGMHVTSCTSFHDGVQWQAAQGALTACVYLPALPLMRGEFTVDVFLMCERAIHVYEHVVHAARFSVVAAGPEPGIVRLPHRWEQR</sequence>
<dbReference type="Proteomes" id="UP000316388">
    <property type="component" value="Unassembled WGS sequence"/>
</dbReference>
<dbReference type="GO" id="GO:0016887">
    <property type="term" value="F:ATP hydrolysis activity"/>
    <property type="evidence" value="ECO:0007669"/>
    <property type="project" value="InterPro"/>
</dbReference>
<dbReference type="CDD" id="cd10147">
    <property type="entry name" value="Wzt_C-like"/>
    <property type="match status" value="1"/>
</dbReference>
<name>A0A554XIN5_9BURK</name>
<dbReference type="InterPro" id="IPR017871">
    <property type="entry name" value="ABC_transporter-like_CS"/>
</dbReference>
<protein>
    <submittedName>
        <fullName evidence="7">Teichoic acids export ATP-binding protein TagH</fullName>
    </submittedName>
</protein>
<feature type="domain" description="ABC transporter" evidence="6">
    <location>
        <begin position="12"/>
        <end position="251"/>
    </location>
</feature>
<dbReference type="GO" id="GO:0016020">
    <property type="term" value="C:membrane"/>
    <property type="evidence" value="ECO:0007669"/>
    <property type="project" value="InterPro"/>
</dbReference>
<dbReference type="InterPro" id="IPR003593">
    <property type="entry name" value="AAA+_ATPase"/>
</dbReference>
<evidence type="ECO:0000259" key="6">
    <source>
        <dbReference type="PROSITE" id="PS50893"/>
    </source>
</evidence>
<dbReference type="Gene3D" id="3.40.50.300">
    <property type="entry name" value="P-loop containing nucleotide triphosphate hydrolases"/>
    <property type="match status" value="1"/>
</dbReference>
<dbReference type="SMART" id="SM00382">
    <property type="entry name" value="AAA"/>
    <property type="match status" value="1"/>
</dbReference>
<evidence type="ECO:0000313" key="8">
    <source>
        <dbReference type="Proteomes" id="UP000316388"/>
    </source>
</evidence>
<dbReference type="InterPro" id="IPR027417">
    <property type="entry name" value="P-loop_NTPase"/>
</dbReference>
<dbReference type="PANTHER" id="PTHR46743">
    <property type="entry name" value="TEICHOIC ACIDS EXPORT ATP-BINDING PROTEIN TAGH"/>
    <property type="match status" value="1"/>
</dbReference>
<dbReference type="Gene3D" id="2.70.50.60">
    <property type="entry name" value="abc- transporter (atp binding component) like domain"/>
    <property type="match status" value="1"/>
</dbReference>
<evidence type="ECO:0000256" key="5">
    <source>
        <dbReference type="ARBA" id="ARBA00022840"/>
    </source>
</evidence>
<dbReference type="CDD" id="cd03220">
    <property type="entry name" value="ABC_KpsT_Wzt"/>
    <property type="match status" value="1"/>
</dbReference>
<dbReference type="PROSITE" id="PS00211">
    <property type="entry name" value="ABC_TRANSPORTER_1"/>
    <property type="match status" value="1"/>
</dbReference>
<dbReference type="PANTHER" id="PTHR46743:SF2">
    <property type="entry name" value="TEICHOIC ACIDS EXPORT ATP-BINDING PROTEIN TAGH"/>
    <property type="match status" value="1"/>
</dbReference>
<dbReference type="InterPro" id="IPR003439">
    <property type="entry name" value="ABC_transporter-like_ATP-bd"/>
</dbReference>
<evidence type="ECO:0000256" key="3">
    <source>
        <dbReference type="ARBA" id="ARBA00022475"/>
    </source>
</evidence>
<dbReference type="InterPro" id="IPR050683">
    <property type="entry name" value="Bact_Polysacc_Export_ATP-bd"/>
</dbReference>
<dbReference type="InterPro" id="IPR015860">
    <property type="entry name" value="ABC_transpr_TagH-like"/>
</dbReference>
<keyword evidence="3" id="KW-0472">Membrane</keyword>
<accession>A0A554XIN5</accession>
<keyword evidence="4" id="KW-0547">Nucleotide-binding</keyword>
<keyword evidence="2" id="KW-0813">Transport</keyword>
<proteinExistence type="inferred from homology"/>